<reference evidence="2 3" key="1">
    <citation type="journal article" date="2019" name="Nat. Ecol. Evol.">
        <title>Megaphylogeny resolves global patterns of mushroom evolution.</title>
        <authorList>
            <person name="Varga T."/>
            <person name="Krizsan K."/>
            <person name="Foldi C."/>
            <person name="Dima B."/>
            <person name="Sanchez-Garcia M."/>
            <person name="Sanchez-Ramirez S."/>
            <person name="Szollosi G.J."/>
            <person name="Szarkandi J.G."/>
            <person name="Papp V."/>
            <person name="Albert L."/>
            <person name="Andreopoulos W."/>
            <person name="Angelini C."/>
            <person name="Antonin V."/>
            <person name="Barry K.W."/>
            <person name="Bougher N.L."/>
            <person name="Buchanan P."/>
            <person name="Buyck B."/>
            <person name="Bense V."/>
            <person name="Catcheside P."/>
            <person name="Chovatia M."/>
            <person name="Cooper J."/>
            <person name="Damon W."/>
            <person name="Desjardin D."/>
            <person name="Finy P."/>
            <person name="Geml J."/>
            <person name="Haridas S."/>
            <person name="Hughes K."/>
            <person name="Justo A."/>
            <person name="Karasinski D."/>
            <person name="Kautmanova I."/>
            <person name="Kiss B."/>
            <person name="Kocsube S."/>
            <person name="Kotiranta H."/>
            <person name="LaButti K.M."/>
            <person name="Lechner B.E."/>
            <person name="Liimatainen K."/>
            <person name="Lipzen A."/>
            <person name="Lukacs Z."/>
            <person name="Mihaltcheva S."/>
            <person name="Morgado L.N."/>
            <person name="Niskanen T."/>
            <person name="Noordeloos M.E."/>
            <person name="Ohm R.A."/>
            <person name="Ortiz-Santana B."/>
            <person name="Ovrebo C."/>
            <person name="Racz N."/>
            <person name="Riley R."/>
            <person name="Savchenko A."/>
            <person name="Shiryaev A."/>
            <person name="Soop K."/>
            <person name="Spirin V."/>
            <person name="Szebenyi C."/>
            <person name="Tomsovsky M."/>
            <person name="Tulloss R.E."/>
            <person name="Uehling J."/>
            <person name="Grigoriev I.V."/>
            <person name="Vagvolgyi C."/>
            <person name="Papp T."/>
            <person name="Martin F.M."/>
            <person name="Miettinen O."/>
            <person name="Hibbett D.S."/>
            <person name="Nagy L.G."/>
        </authorList>
    </citation>
    <scope>NUCLEOTIDE SEQUENCE [LARGE SCALE GENOMIC DNA]</scope>
    <source>
        <strain evidence="2 3">CBS 962.96</strain>
    </source>
</reference>
<dbReference type="AlphaFoldDB" id="A0A4S8LXQ7"/>
<accession>A0A4S8LXQ7</accession>
<protein>
    <submittedName>
        <fullName evidence="2">Uncharacterized protein</fullName>
    </submittedName>
</protein>
<keyword evidence="3" id="KW-1185">Reference proteome</keyword>
<feature type="region of interest" description="Disordered" evidence="1">
    <location>
        <begin position="1"/>
        <end position="42"/>
    </location>
</feature>
<evidence type="ECO:0000313" key="3">
    <source>
        <dbReference type="Proteomes" id="UP000297245"/>
    </source>
</evidence>
<dbReference type="EMBL" id="ML179223">
    <property type="protein sequence ID" value="THU94454.1"/>
    <property type="molecule type" value="Genomic_DNA"/>
</dbReference>
<organism evidence="2 3">
    <name type="scientific">Dendrothele bispora (strain CBS 962.96)</name>
    <dbReference type="NCBI Taxonomy" id="1314807"/>
    <lineage>
        <taxon>Eukaryota</taxon>
        <taxon>Fungi</taxon>
        <taxon>Dikarya</taxon>
        <taxon>Basidiomycota</taxon>
        <taxon>Agaricomycotina</taxon>
        <taxon>Agaricomycetes</taxon>
        <taxon>Agaricomycetidae</taxon>
        <taxon>Agaricales</taxon>
        <taxon>Agaricales incertae sedis</taxon>
        <taxon>Dendrothele</taxon>
    </lineage>
</organism>
<evidence type="ECO:0000256" key="1">
    <source>
        <dbReference type="SAM" id="MobiDB-lite"/>
    </source>
</evidence>
<dbReference type="Proteomes" id="UP000297245">
    <property type="component" value="Unassembled WGS sequence"/>
</dbReference>
<feature type="compositionally biased region" description="Polar residues" evidence="1">
    <location>
        <begin position="23"/>
        <end position="42"/>
    </location>
</feature>
<gene>
    <name evidence="2" type="ORF">K435DRAFT_860503</name>
</gene>
<name>A0A4S8LXQ7_DENBC</name>
<evidence type="ECO:0000313" key="2">
    <source>
        <dbReference type="EMBL" id="THU94454.1"/>
    </source>
</evidence>
<sequence>MNTPNTPQAWVEEGSPHQDTMGDFSSPNATNATVPSEQPSDLDQVLNNPALLAIRIGTQKNLNMQQIQELQALTMFLAKFTQGPDLLLAVFNLASQLQVTQLINQLQSSFNNLSSDLKDIKGSLAGTPKLSSEQKQQIARACNAVTFNVNRRSFDNNNITKDAYDKLKAERRSNGFNGHFKDPQEDFRVVIYNFGRQKATYYFCIL</sequence>
<proteinExistence type="predicted"/>